<dbReference type="EC" id="3.1.26.5" evidence="6 7"/>
<dbReference type="InterPro" id="IPR000100">
    <property type="entry name" value="RNase_P"/>
</dbReference>
<comment type="caution">
    <text evidence="8">The sequence shown here is derived from an EMBL/GenBank/DDBJ whole genome shotgun (WGS) entry which is preliminary data.</text>
</comment>
<dbReference type="HAMAP" id="MF_00227">
    <property type="entry name" value="RNase_P"/>
    <property type="match status" value="1"/>
</dbReference>
<dbReference type="PANTHER" id="PTHR33992">
    <property type="entry name" value="RIBONUCLEASE P PROTEIN COMPONENT"/>
    <property type="match status" value="1"/>
</dbReference>
<evidence type="ECO:0000256" key="5">
    <source>
        <dbReference type="ARBA" id="ARBA00022884"/>
    </source>
</evidence>
<evidence type="ECO:0000256" key="7">
    <source>
        <dbReference type="NCBIfam" id="TIGR00188"/>
    </source>
</evidence>
<proteinExistence type="inferred from homology"/>
<keyword evidence="2 6" id="KW-0540">Nuclease</keyword>
<dbReference type="PATRIC" id="fig|2702.99.peg.815"/>
<keyword evidence="5 6" id="KW-0694">RNA-binding</keyword>
<dbReference type="GO" id="GO:0004526">
    <property type="term" value="F:ribonuclease P activity"/>
    <property type="evidence" value="ECO:0007669"/>
    <property type="project" value="UniProtKB-UniRule"/>
</dbReference>
<organism evidence="8 9">
    <name type="scientific">Gardnerella vaginalis</name>
    <dbReference type="NCBI Taxonomy" id="2702"/>
    <lineage>
        <taxon>Bacteria</taxon>
        <taxon>Bacillati</taxon>
        <taxon>Actinomycetota</taxon>
        <taxon>Actinomycetes</taxon>
        <taxon>Bifidobacteriales</taxon>
        <taxon>Bifidobacteriaceae</taxon>
        <taxon>Gardnerella</taxon>
    </lineage>
</organism>
<evidence type="ECO:0000256" key="2">
    <source>
        <dbReference type="ARBA" id="ARBA00022722"/>
    </source>
</evidence>
<dbReference type="EMBL" id="LRQA01000040">
    <property type="protein sequence ID" value="KXA18047.1"/>
    <property type="molecule type" value="Genomic_DNA"/>
</dbReference>
<dbReference type="InterPro" id="IPR014721">
    <property type="entry name" value="Ribsml_uS5_D2-typ_fold_subgr"/>
</dbReference>
<dbReference type="AlphaFoldDB" id="A0A133NP43"/>
<keyword evidence="3 6" id="KW-0255">Endonuclease</keyword>
<evidence type="ECO:0000256" key="6">
    <source>
        <dbReference type="HAMAP-Rule" id="MF_00227"/>
    </source>
</evidence>
<sequence>MDRLKSHRDFVAVLKKRRKVCSRDIVAHYSMRGDIAVLNALNEGEETSLNKIATGCKDDALAAFCDTLKQHQKNGVALRLGLAVSKNVGKAVVRNKVKRRFRAIAKEHQSLLPNGCDVVLRAKPTAASASFESLNEQIKKIFGKIARNQDKNQESAEINHKLNQAAEPLLISENNNKLI</sequence>
<dbReference type="NCBIfam" id="TIGR00188">
    <property type="entry name" value="rnpA"/>
    <property type="match status" value="1"/>
</dbReference>
<comment type="catalytic activity">
    <reaction evidence="6">
        <text>Endonucleolytic cleavage of RNA, removing 5'-extranucleotides from tRNA precursor.</text>
        <dbReference type="EC" id="3.1.26.5"/>
    </reaction>
</comment>
<evidence type="ECO:0000256" key="3">
    <source>
        <dbReference type="ARBA" id="ARBA00022759"/>
    </source>
</evidence>
<dbReference type="Proteomes" id="UP000070558">
    <property type="component" value="Unassembled WGS sequence"/>
</dbReference>
<reference evidence="8 9" key="1">
    <citation type="submission" date="2016-01" db="EMBL/GenBank/DDBJ databases">
        <authorList>
            <person name="Oliw E.H."/>
        </authorList>
    </citation>
    <scope>NUCLEOTIDE SEQUENCE [LARGE SCALE GENOMIC DNA]</scope>
    <source>
        <strain evidence="8 9">GED7760B</strain>
    </source>
</reference>
<dbReference type="GO" id="GO:0030677">
    <property type="term" value="C:ribonuclease P complex"/>
    <property type="evidence" value="ECO:0007669"/>
    <property type="project" value="TreeGrafter"/>
</dbReference>
<dbReference type="OrthoDB" id="196964at2"/>
<dbReference type="InterPro" id="IPR020568">
    <property type="entry name" value="Ribosomal_Su5_D2-typ_SF"/>
</dbReference>
<evidence type="ECO:0000256" key="4">
    <source>
        <dbReference type="ARBA" id="ARBA00022801"/>
    </source>
</evidence>
<comment type="similarity">
    <text evidence="6">Belongs to the RnpA family.</text>
</comment>
<dbReference type="GO" id="GO:0001682">
    <property type="term" value="P:tRNA 5'-leader removal"/>
    <property type="evidence" value="ECO:0007669"/>
    <property type="project" value="UniProtKB-UniRule"/>
</dbReference>
<evidence type="ECO:0000256" key="1">
    <source>
        <dbReference type="ARBA" id="ARBA00022694"/>
    </source>
</evidence>
<dbReference type="PANTHER" id="PTHR33992:SF1">
    <property type="entry name" value="RIBONUCLEASE P PROTEIN COMPONENT"/>
    <property type="match status" value="1"/>
</dbReference>
<dbReference type="Gene3D" id="3.30.230.10">
    <property type="match status" value="1"/>
</dbReference>
<dbReference type="SUPFAM" id="SSF54211">
    <property type="entry name" value="Ribosomal protein S5 domain 2-like"/>
    <property type="match status" value="1"/>
</dbReference>
<protein>
    <recommendedName>
        <fullName evidence="6 7">Ribonuclease P protein component</fullName>
        <shortName evidence="6">RNase P protein</shortName>
        <shortName evidence="6">RNaseP protein</shortName>
        <ecNumber evidence="6 7">3.1.26.5</ecNumber>
    </recommendedName>
    <alternativeName>
        <fullName evidence="6">Protein C5</fullName>
    </alternativeName>
</protein>
<comment type="subunit">
    <text evidence="6">Consists of a catalytic RNA component (M1 or rnpB) and a protein subunit.</text>
</comment>
<evidence type="ECO:0000313" key="9">
    <source>
        <dbReference type="Proteomes" id="UP000070558"/>
    </source>
</evidence>
<keyword evidence="1 6" id="KW-0819">tRNA processing</keyword>
<evidence type="ECO:0000313" key="8">
    <source>
        <dbReference type="EMBL" id="KXA18047.1"/>
    </source>
</evidence>
<dbReference type="RefSeq" id="WP_060787007.1">
    <property type="nucleotide sequence ID" value="NZ_JBLLQE010000008.1"/>
</dbReference>
<keyword evidence="4 6" id="KW-0378">Hydrolase</keyword>
<name>A0A133NP43_GARVA</name>
<dbReference type="GO" id="GO:0042781">
    <property type="term" value="F:3'-tRNA processing endoribonuclease activity"/>
    <property type="evidence" value="ECO:0007669"/>
    <property type="project" value="TreeGrafter"/>
</dbReference>
<accession>A0A133NP43</accession>
<gene>
    <name evidence="6" type="primary">rnpA</name>
    <name evidence="8" type="ORF">HMPREF3216_00834</name>
</gene>
<comment type="function">
    <text evidence="6">RNaseP catalyzes the removal of the 5'-leader sequence from pre-tRNA to produce the mature 5'-terminus. It can also cleave other RNA substrates such as 4.5S RNA. The protein component plays an auxiliary but essential role in vivo by binding to the 5'-leader sequence and broadening the substrate specificity of the ribozyme.</text>
</comment>
<dbReference type="Pfam" id="PF00825">
    <property type="entry name" value="Ribonuclease_P"/>
    <property type="match status" value="1"/>
</dbReference>
<dbReference type="GO" id="GO:0000049">
    <property type="term" value="F:tRNA binding"/>
    <property type="evidence" value="ECO:0007669"/>
    <property type="project" value="UniProtKB-UniRule"/>
</dbReference>